<keyword evidence="1" id="KW-0614">Plasmid</keyword>
<sequence>MKDQIINIKFSELVNVLLVLNDKTKGLPAIVQQGIIEETLEQVIQRYQAPDNGNPGEQSETGKKFIERVARMNYDGEERPDLDEEGDGFIMENDNAVSTLSQLIIEARALIGESDEAFENNAGPSF</sequence>
<dbReference type="KEGG" id="mech:Q9L42_020195"/>
<dbReference type="AlphaFoldDB" id="A0AAU7P0G3"/>
<geneLocation type="plasmid" evidence="1 2">
    <name>unnamed2</name>
</geneLocation>
<evidence type="ECO:0000313" key="2">
    <source>
        <dbReference type="Proteomes" id="UP001225378"/>
    </source>
</evidence>
<proteinExistence type="predicted"/>
<keyword evidence="2" id="KW-1185">Reference proteome</keyword>
<protein>
    <submittedName>
        <fullName evidence="1">Uncharacterized protein</fullName>
    </submittedName>
</protein>
<gene>
    <name evidence="1" type="ORF">Q9L42_020195</name>
</gene>
<name>A0AAU7P0G3_9GAMM</name>
<dbReference type="Proteomes" id="UP001225378">
    <property type="component" value="Plasmid unnamed2"/>
</dbReference>
<organism evidence="1 2">
    <name type="scientific">Methylomarinum roseum</name>
    <dbReference type="NCBI Taxonomy" id="3067653"/>
    <lineage>
        <taxon>Bacteria</taxon>
        <taxon>Pseudomonadati</taxon>
        <taxon>Pseudomonadota</taxon>
        <taxon>Gammaproteobacteria</taxon>
        <taxon>Methylococcales</taxon>
        <taxon>Methylococcaceae</taxon>
        <taxon>Methylomarinum</taxon>
    </lineage>
</organism>
<accession>A0AAU7P0G3</accession>
<evidence type="ECO:0000313" key="1">
    <source>
        <dbReference type="EMBL" id="XBS22637.1"/>
    </source>
</evidence>
<reference evidence="1 2" key="1">
    <citation type="journal article" date="2024" name="Microbiology">
        <title>Methylomarinum rosea sp. nov., a novel halophilic methanotrophic bacterium from the hypersaline Lake Elton.</title>
        <authorList>
            <person name="Suleimanov R.Z."/>
            <person name="Oshkin I.Y."/>
            <person name="Danilova O.V."/>
            <person name="Suzina N.E."/>
            <person name="Dedysh S.N."/>
        </authorList>
    </citation>
    <scope>NUCLEOTIDE SEQUENCE [LARGE SCALE GENOMIC DNA]</scope>
    <source>
        <strain evidence="1 2">Ch1-1</strain>
        <plasmid evidence="2">unnamed2</plasmid>
    </source>
</reference>
<dbReference type="EMBL" id="CP157744">
    <property type="protein sequence ID" value="XBS22637.1"/>
    <property type="molecule type" value="Genomic_DNA"/>
</dbReference>
<dbReference type="RefSeq" id="WP_305910481.1">
    <property type="nucleotide sequence ID" value="NZ_CP157744.1"/>
</dbReference>